<accession>A0A0S2K8S0</accession>
<dbReference type="Gene3D" id="3.30.420.380">
    <property type="match status" value="1"/>
</dbReference>
<dbReference type="STRING" id="1249552.PS2015_44"/>
<name>A0A0S2K8S0_9GAMM</name>
<dbReference type="AlphaFoldDB" id="A0A0S2K8S0"/>
<dbReference type="RefSeq" id="WP_058020277.1">
    <property type="nucleotide sequence ID" value="NZ_CP013189.1"/>
</dbReference>
<organism evidence="1 2">
    <name type="scientific">Pseudohongiella spirulinae</name>
    <dbReference type="NCBI Taxonomy" id="1249552"/>
    <lineage>
        <taxon>Bacteria</taxon>
        <taxon>Pseudomonadati</taxon>
        <taxon>Pseudomonadota</taxon>
        <taxon>Gammaproteobacteria</taxon>
        <taxon>Pseudomonadales</taxon>
        <taxon>Pseudohongiellaceae</taxon>
        <taxon>Pseudohongiella</taxon>
    </lineage>
</organism>
<evidence type="ECO:0000313" key="2">
    <source>
        <dbReference type="Proteomes" id="UP000065641"/>
    </source>
</evidence>
<gene>
    <name evidence="1" type="ORF">PS2015_44</name>
</gene>
<sequence length="435" mass="48538">MTLDDILINMRTRRNQLAADALLRQIDHILVLCDDKLVELGAGLTVTVAGDNSLSSDSLAAAAKQLLSQAEAHREEIRTIALLLPSSAFISTQVNFPGMAPGAIQAALKLQSHNVLPVFQDPLVFAVNTQTPDIAIWASQPFVDDLFTAFSEQGLLLATITPRAVALAMAEHNRSRSESEWLLIESDEQTSSMLTLKGGVVKTFRQTQTSDLADAEFADEWQKLLEDHNRADSTERNTAEQIITSLRGIESRRLIDLSAPYSIIPGAALQRTYRFSIGKWRSKLAVAAVTILLLGALPFVIQSLQLYRLESAYDSLAEQAAPAREDQRYIRNFETEWGALTEFPKQNLDQVMIALQQVIAPGYLTAIDVESGYISIEGDSQDPQNLLERLEQNELFTEVDFARATNNTRYYIDLRLATVNFPAYQEWYFPESDQR</sequence>
<proteinExistence type="predicted"/>
<evidence type="ECO:0000313" key="1">
    <source>
        <dbReference type="EMBL" id="ALO44742.1"/>
    </source>
</evidence>
<dbReference type="EMBL" id="CP013189">
    <property type="protein sequence ID" value="ALO44742.1"/>
    <property type="molecule type" value="Genomic_DNA"/>
</dbReference>
<dbReference type="KEGG" id="pspi:PS2015_44"/>
<dbReference type="OrthoDB" id="5622767at2"/>
<keyword evidence="2" id="KW-1185">Reference proteome</keyword>
<dbReference type="Proteomes" id="UP000065641">
    <property type="component" value="Chromosome"/>
</dbReference>
<protein>
    <recommendedName>
        <fullName evidence="3">GspL cytoplasmic actin-ATPase-like domain-containing protein</fullName>
    </recommendedName>
</protein>
<reference evidence="1 2" key="1">
    <citation type="submission" date="2015-11" db="EMBL/GenBank/DDBJ databases">
        <authorList>
            <person name="Zhang Y."/>
            <person name="Guo Z."/>
        </authorList>
    </citation>
    <scope>NUCLEOTIDE SEQUENCE [LARGE SCALE GENOMIC DNA]</scope>
    <source>
        <strain evidence="1 2">KCTC 32221</strain>
    </source>
</reference>
<evidence type="ECO:0008006" key="3">
    <source>
        <dbReference type="Google" id="ProtNLM"/>
    </source>
</evidence>